<dbReference type="EMBL" id="CAXHTB010000017">
    <property type="protein sequence ID" value="CAL0323625.1"/>
    <property type="molecule type" value="Genomic_DNA"/>
</dbReference>
<dbReference type="PANTHER" id="PTHR22835:SF546">
    <property type="entry name" value="GDSL-LIKE LIPASE_ACYLHYDROLASE"/>
    <property type="match status" value="1"/>
</dbReference>
<gene>
    <name evidence="2" type="ORF">LLUT_LOCUS24685</name>
    <name evidence="3" type="ORF">LLUT_LOCUS24686</name>
</gene>
<sequence length="117" mass="12742">MRITKEFMDVMMLLSTWAMSMKGEELIKSPSSTQGGCDFLALFSFGGSNSDTGSMVAALYPETSSYGQTFFKEPVGRASDGRLIMDFIAKHLGLPYSSACTYQIPNAIESTMSHVTV</sequence>
<evidence type="ECO:0000313" key="3">
    <source>
        <dbReference type="EMBL" id="CAL0323626.1"/>
    </source>
</evidence>
<dbReference type="AlphaFoldDB" id="A0AAV1XP99"/>
<evidence type="ECO:0000256" key="1">
    <source>
        <dbReference type="ARBA" id="ARBA00008668"/>
    </source>
</evidence>
<dbReference type="InterPro" id="IPR036514">
    <property type="entry name" value="SGNH_hydro_sf"/>
</dbReference>
<comment type="caution">
    <text evidence="3">The sequence shown here is derived from an EMBL/GenBank/DDBJ whole genome shotgun (WGS) entry which is preliminary data.</text>
</comment>
<comment type="similarity">
    <text evidence="1">Belongs to the 'GDSL' lipolytic enzyme family.</text>
</comment>
<reference evidence="3 4" key="1">
    <citation type="submission" date="2024-03" db="EMBL/GenBank/DDBJ databases">
        <authorList>
            <person name="Martinez-Hernandez J."/>
        </authorList>
    </citation>
    <scope>NUCLEOTIDE SEQUENCE [LARGE SCALE GENOMIC DNA]</scope>
</reference>
<name>A0AAV1XP99_LUPLU</name>
<dbReference type="Gene3D" id="3.40.50.1110">
    <property type="entry name" value="SGNH hydrolase"/>
    <property type="match status" value="1"/>
</dbReference>
<organism evidence="3 4">
    <name type="scientific">Lupinus luteus</name>
    <name type="common">European yellow lupine</name>
    <dbReference type="NCBI Taxonomy" id="3873"/>
    <lineage>
        <taxon>Eukaryota</taxon>
        <taxon>Viridiplantae</taxon>
        <taxon>Streptophyta</taxon>
        <taxon>Embryophyta</taxon>
        <taxon>Tracheophyta</taxon>
        <taxon>Spermatophyta</taxon>
        <taxon>Magnoliopsida</taxon>
        <taxon>eudicotyledons</taxon>
        <taxon>Gunneridae</taxon>
        <taxon>Pentapetalae</taxon>
        <taxon>rosids</taxon>
        <taxon>fabids</taxon>
        <taxon>Fabales</taxon>
        <taxon>Fabaceae</taxon>
        <taxon>Papilionoideae</taxon>
        <taxon>50 kb inversion clade</taxon>
        <taxon>genistoids sensu lato</taxon>
        <taxon>core genistoids</taxon>
        <taxon>Genisteae</taxon>
        <taxon>Lupinus</taxon>
    </lineage>
</organism>
<dbReference type="EMBL" id="CAXHTB010000017">
    <property type="protein sequence ID" value="CAL0323626.1"/>
    <property type="molecule type" value="Genomic_DNA"/>
</dbReference>
<dbReference type="PANTHER" id="PTHR22835">
    <property type="entry name" value="ZINC FINGER FYVE DOMAIN CONTAINING PROTEIN"/>
    <property type="match status" value="1"/>
</dbReference>
<protein>
    <submittedName>
        <fullName evidence="3">Uncharacterized protein</fullName>
    </submittedName>
</protein>
<evidence type="ECO:0000313" key="4">
    <source>
        <dbReference type="Proteomes" id="UP001497480"/>
    </source>
</evidence>
<dbReference type="Proteomes" id="UP001497480">
    <property type="component" value="Unassembled WGS sequence"/>
</dbReference>
<accession>A0AAV1XP99</accession>
<proteinExistence type="inferred from homology"/>
<keyword evidence="4" id="KW-1185">Reference proteome</keyword>
<evidence type="ECO:0000313" key="2">
    <source>
        <dbReference type="EMBL" id="CAL0323625.1"/>
    </source>
</evidence>